<gene>
    <name evidence="2" type="ORF">NOO_LOCUS293</name>
</gene>
<protein>
    <submittedName>
        <fullName evidence="4">Zf-NPL4 domain-containing protein</fullName>
    </submittedName>
</protein>
<name>A0A182DXB8_ONCOC</name>
<dbReference type="GO" id="GO:0031625">
    <property type="term" value="F:ubiquitin protein ligase binding"/>
    <property type="evidence" value="ECO:0007669"/>
    <property type="project" value="TreeGrafter"/>
</dbReference>
<evidence type="ECO:0000313" key="2">
    <source>
        <dbReference type="EMBL" id="VDK61817.1"/>
    </source>
</evidence>
<dbReference type="Proteomes" id="UP000271087">
    <property type="component" value="Unassembled WGS sequence"/>
</dbReference>
<dbReference type="InterPro" id="IPR007716">
    <property type="entry name" value="NPL4_Zn-bd_put"/>
</dbReference>
<feature type="domain" description="NPL4 zinc-binding putative" evidence="1">
    <location>
        <begin position="53"/>
        <end position="164"/>
    </location>
</feature>
<dbReference type="WBParaSite" id="nOo.2.0.1.t00293-RA">
    <property type="protein sequence ID" value="nOo.2.0.1.t00293-RA"/>
    <property type="gene ID" value="nOo.2.0.1.g00293"/>
</dbReference>
<proteinExistence type="predicted"/>
<reference evidence="2 3" key="2">
    <citation type="submission" date="2018-08" db="EMBL/GenBank/DDBJ databases">
        <authorList>
            <person name="Laetsch R D."/>
            <person name="Stevens L."/>
            <person name="Kumar S."/>
            <person name="Blaxter L. M."/>
        </authorList>
    </citation>
    <scope>NUCLEOTIDE SEQUENCE [LARGE SCALE GENOMIC DNA]</scope>
</reference>
<dbReference type="STRING" id="42157.A0A182DXB8"/>
<organism evidence="4">
    <name type="scientific">Onchocerca ochengi</name>
    <name type="common">Filarial nematode worm</name>
    <dbReference type="NCBI Taxonomy" id="42157"/>
    <lineage>
        <taxon>Eukaryota</taxon>
        <taxon>Metazoa</taxon>
        <taxon>Ecdysozoa</taxon>
        <taxon>Nematoda</taxon>
        <taxon>Chromadorea</taxon>
        <taxon>Rhabditida</taxon>
        <taxon>Spirurina</taxon>
        <taxon>Spiruromorpha</taxon>
        <taxon>Filarioidea</taxon>
        <taxon>Onchocercidae</taxon>
        <taxon>Onchocerca</taxon>
    </lineage>
</organism>
<evidence type="ECO:0000313" key="3">
    <source>
        <dbReference type="Proteomes" id="UP000271087"/>
    </source>
</evidence>
<dbReference type="AlphaFoldDB" id="A0A182DXB8"/>
<dbReference type="PANTHER" id="PTHR12710:SF0">
    <property type="entry name" value="NUCLEAR PROTEIN LOCALIZATION PROTEIN 4 HOMOLOG"/>
    <property type="match status" value="1"/>
</dbReference>
<dbReference type="GO" id="GO:0043130">
    <property type="term" value="F:ubiquitin binding"/>
    <property type="evidence" value="ECO:0007669"/>
    <property type="project" value="TreeGrafter"/>
</dbReference>
<dbReference type="GO" id="GO:0006511">
    <property type="term" value="P:ubiquitin-dependent protein catabolic process"/>
    <property type="evidence" value="ECO:0007669"/>
    <property type="project" value="InterPro"/>
</dbReference>
<dbReference type="OrthoDB" id="10251089at2759"/>
<reference evidence="4" key="1">
    <citation type="submission" date="2016-06" db="UniProtKB">
        <authorList>
            <consortium name="WormBaseParasite"/>
        </authorList>
    </citation>
    <scope>IDENTIFICATION</scope>
</reference>
<sequence length="164" mass="18911">MLVYNIIQDASHSKPKISSQDQEIKDERMGSVRRIVEGRIQNMVLEASLLEKVDEVDNYLANQDGMIVRERDPRMCHHGIRQKCTHCLPLDPYDEDYLKKKDIKHMSFHAYVRKMTAGHGKGTQLKKPLENIVCSLKPNCPSHKPYPQGICSKCRPPMVTLNRQ</sequence>
<dbReference type="EMBL" id="UYRW01000027">
    <property type="protein sequence ID" value="VDK61817.1"/>
    <property type="molecule type" value="Genomic_DNA"/>
</dbReference>
<dbReference type="InterPro" id="IPR016563">
    <property type="entry name" value="Npl4"/>
</dbReference>
<dbReference type="Pfam" id="PF05020">
    <property type="entry name" value="zf-NPL4"/>
    <property type="match status" value="1"/>
</dbReference>
<evidence type="ECO:0000313" key="4">
    <source>
        <dbReference type="WBParaSite" id="nOo.2.0.1.t00293-RA"/>
    </source>
</evidence>
<keyword evidence="3" id="KW-1185">Reference proteome</keyword>
<dbReference type="GO" id="GO:0005634">
    <property type="term" value="C:nucleus"/>
    <property type="evidence" value="ECO:0007669"/>
    <property type="project" value="TreeGrafter"/>
</dbReference>
<accession>A0A182DXB8</accession>
<dbReference type="PANTHER" id="PTHR12710">
    <property type="entry name" value="NUCLEAR PROTEIN LOCALIZATION 4"/>
    <property type="match status" value="1"/>
</dbReference>
<evidence type="ECO:0000259" key="1">
    <source>
        <dbReference type="Pfam" id="PF05020"/>
    </source>
</evidence>